<keyword evidence="7 8" id="KW-0472">Membrane</keyword>
<feature type="transmembrane region" description="Helical" evidence="8">
    <location>
        <begin position="86"/>
        <end position="115"/>
    </location>
</feature>
<feature type="transmembrane region" description="Helical" evidence="8">
    <location>
        <begin position="57"/>
        <end position="79"/>
    </location>
</feature>
<keyword evidence="5 8" id="KW-0812">Transmembrane</keyword>
<evidence type="ECO:0000313" key="10">
    <source>
        <dbReference type="EMBL" id="CAD2077242.1"/>
    </source>
</evidence>
<evidence type="ECO:0000256" key="4">
    <source>
        <dbReference type="ARBA" id="ARBA00022475"/>
    </source>
</evidence>
<evidence type="ECO:0000256" key="5">
    <source>
        <dbReference type="ARBA" id="ARBA00022692"/>
    </source>
</evidence>
<evidence type="ECO:0000313" key="11">
    <source>
        <dbReference type="Proteomes" id="UP000588186"/>
    </source>
</evidence>
<dbReference type="EMBL" id="CAJEWB010000010">
    <property type="protein sequence ID" value="CAD2077242.1"/>
    <property type="molecule type" value="Genomic_DNA"/>
</dbReference>
<keyword evidence="11" id="KW-1185">Reference proteome</keyword>
<evidence type="ECO:0000256" key="2">
    <source>
        <dbReference type="ARBA" id="ARBA00007069"/>
    </source>
</evidence>
<dbReference type="SUPFAM" id="SSF161098">
    <property type="entry name" value="MetI-like"/>
    <property type="match status" value="1"/>
</dbReference>
<dbReference type="PANTHER" id="PTHR42929">
    <property type="entry name" value="INNER MEMBRANE ABC TRANSPORTER PERMEASE PROTEIN YDCU-RELATED-RELATED"/>
    <property type="match status" value="1"/>
</dbReference>
<dbReference type="PANTHER" id="PTHR42929:SF1">
    <property type="entry name" value="INNER MEMBRANE ABC TRANSPORTER PERMEASE PROTEIN YDCU-RELATED"/>
    <property type="match status" value="1"/>
</dbReference>
<organism evidence="10 11">
    <name type="scientific">Phocicoccus pinnipedialis</name>
    <dbReference type="NCBI Taxonomy" id="110845"/>
    <lineage>
        <taxon>Bacteria</taxon>
        <taxon>Bacillati</taxon>
        <taxon>Bacillota</taxon>
        <taxon>Bacilli</taxon>
        <taxon>Bacillales</taxon>
        <taxon>Salinicoccaceae</taxon>
        <taxon>Phocicoccus</taxon>
    </lineage>
</organism>
<name>A0A6V7RH31_9BACL</name>
<dbReference type="PROSITE" id="PS50928">
    <property type="entry name" value="ABC_TM1"/>
    <property type="match status" value="1"/>
</dbReference>
<keyword evidence="4" id="KW-1003">Cell membrane</keyword>
<evidence type="ECO:0000256" key="7">
    <source>
        <dbReference type="ARBA" id="ARBA00023136"/>
    </source>
</evidence>
<evidence type="ECO:0000256" key="6">
    <source>
        <dbReference type="ARBA" id="ARBA00022989"/>
    </source>
</evidence>
<comment type="similarity">
    <text evidence="2">Belongs to the binding-protein-dependent transport system permease family. CysTW subfamily.</text>
</comment>
<evidence type="ECO:0000256" key="8">
    <source>
        <dbReference type="SAM" id="Phobius"/>
    </source>
</evidence>
<feature type="transmembrane region" description="Helical" evidence="8">
    <location>
        <begin position="233"/>
        <end position="254"/>
    </location>
</feature>
<comment type="subcellular location">
    <subcellularLocation>
        <location evidence="1">Cell membrane</location>
        <topology evidence="1">Multi-pass membrane protein</topology>
    </subcellularLocation>
</comment>
<dbReference type="CDD" id="cd06261">
    <property type="entry name" value="TM_PBP2"/>
    <property type="match status" value="1"/>
</dbReference>
<proteinExistence type="inferred from homology"/>
<reference evidence="10 11" key="1">
    <citation type="submission" date="2020-07" db="EMBL/GenBank/DDBJ databases">
        <authorList>
            <person name="Criscuolo A."/>
        </authorList>
    </citation>
    <scope>NUCLEOTIDE SEQUENCE [LARGE SCALE GENOMIC DNA]</scope>
    <source>
        <strain evidence="10">CIP107946</strain>
    </source>
</reference>
<feature type="transmembrane region" description="Helical" evidence="8">
    <location>
        <begin position="135"/>
        <end position="154"/>
    </location>
</feature>
<dbReference type="Gene3D" id="1.10.3720.10">
    <property type="entry name" value="MetI-like"/>
    <property type="match status" value="1"/>
</dbReference>
<dbReference type="GO" id="GO:0055085">
    <property type="term" value="P:transmembrane transport"/>
    <property type="evidence" value="ECO:0007669"/>
    <property type="project" value="InterPro"/>
</dbReference>
<protein>
    <submittedName>
        <fullName evidence="10">Spermidine/putrescine transport system permease protein PotB</fullName>
    </submittedName>
</protein>
<dbReference type="Proteomes" id="UP000588186">
    <property type="component" value="Unassembled WGS sequence"/>
</dbReference>
<evidence type="ECO:0000259" key="9">
    <source>
        <dbReference type="PROSITE" id="PS50928"/>
    </source>
</evidence>
<feature type="transmembrane region" description="Helical" evidence="8">
    <location>
        <begin position="7"/>
        <end position="29"/>
    </location>
</feature>
<feature type="transmembrane region" description="Helical" evidence="8">
    <location>
        <begin position="194"/>
        <end position="213"/>
    </location>
</feature>
<sequence length="262" mass="29771">MKRVLALPYLLWMVVFVILPVFLMIYYSFNDMSGNLTLQNYAEFLSSNYIKMTLNSFWYAFLITVITLIVSYPLALVISRLKHKTFWLLIIIIPTWINILLKTYAFIGILGINGILNSVLEKFGLMKIQLLFSDFAFITVAVYIFIPFMVLPIFNSINGINKNLIWASYDLGASKWEALTKVIIPLSLEGVKSGIQITFIPALSLFMLSRLVAGNKVVTLGTAIEQQFLTNENWGMGSTVGVFLILFMVFVMLVTRTKKESI</sequence>
<feature type="domain" description="ABC transmembrane type-1" evidence="9">
    <location>
        <begin position="53"/>
        <end position="255"/>
    </location>
</feature>
<comment type="caution">
    <text evidence="10">The sequence shown here is derived from an EMBL/GenBank/DDBJ whole genome shotgun (WGS) entry which is preliminary data.</text>
</comment>
<keyword evidence="3" id="KW-0813">Transport</keyword>
<evidence type="ECO:0000256" key="1">
    <source>
        <dbReference type="ARBA" id="ARBA00004651"/>
    </source>
</evidence>
<gene>
    <name evidence="10" type="primary">potB_2</name>
    <name evidence="10" type="ORF">JEOPIN946_01440</name>
</gene>
<dbReference type="RefSeq" id="WP_186078111.1">
    <property type="nucleotide sequence ID" value="NZ_CAJEWB010000010.1"/>
</dbReference>
<accession>A0A6V7RH31</accession>
<dbReference type="GO" id="GO:0005886">
    <property type="term" value="C:plasma membrane"/>
    <property type="evidence" value="ECO:0007669"/>
    <property type="project" value="UniProtKB-SubCell"/>
</dbReference>
<dbReference type="AlphaFoldDB" id="A0A6V7RH31"/>
<evidence type="ECO:0000256" key="3">
    <source>
        <dbReference type="ARBA" id="ARBA00022448"/>
    </source>
</evidence>
<keyword evidence="6 8" id="KW-1133">Transmembrane helix</keyword>
<dbReference type="InterPro" id="IPR000515">
    <property type="entry name" value="MetI-like"/>
</dbReference>
<dbReference type="InterPro" id="IPR035906">
    <property type="entry name" value="MetI-like_sf"/>
</dbReference>